<dbReference type="EMBL" id="RWIU01000002">
    <property type="protein sequence ID" value="RSK44695.1"/>
    <property type="molecule type" value="Genomic_DNA"/>
</dbReference>
<dbReference type="RefSeq" id="WP_125436847.1">
    <property type="nucleotide sequence ID" value="NZ_RWIU01000002.1"/>
</dbReference>
<evidence type="ECO:0000313" key="1">
    <source>
        <dbReference type="EMBL" id="RSK44695.1"/>
    </source>
</evidence>
<organism evidence="1 2">
    <name type="scientific">Hymenobacter perfusus</name>
    <dbReference type="NCBI Taxonomy" id="1236770"/>
    <lineage>
        <taxon>Bacteria</taxon>
        <taxon>Pseudomonadati</taxon>
        <taxon>Bacteroidota</taxon>
        <taxon>Cytophagia</taxon>
        <taxon>Cytophagales</taxon>
        <taxon>Hymenobacteraceae</taxon>
        <taxon>Hymenobacter</taxon>
    </lineage>
</organism>
<proteinExistence type="predicted"/>
<dbReference type="OrthoDB" id="9979997at2"/>
<name>A0A3R9PS41_9BACT</name>
<evidence type="ECO:0000313" key="2">
    <source>
        <dbReference type="Proteomes" id="UP000270291"/>
    </source>
</evidence>
<protein>
    <submittedName>
        <fullName evidence="1">Uncharacterized protein</fullName>
    </submittedName>
</protein>
<comment type="caution">
    <text evidence="1">The sequence shown here is derived from an EMBL/GenBank/DDBJ whole genome shotgun (WGS) entry which is preliminary data.</text>
</comment>
<dbReference type="AlphaFoldDB" id="A0A3R9PS41"/>
<reference evidence="1 2" key="1">
    <citation type="submission" date="2018-12" db="EMBL/GenBank/DDBJ databases">
        <authorList>
            <person name="Feng G."/>
            <person name="Zhu H."/>
        </authorList>
    </citation>
    <scope>NUCLEOTIDE SEQUENCE [LARGE SCALE GENOMIC DNA]</scope>
    <source>
        <strain evidence="1 2">LMG 26000</strain>
    </source>
</reference>
<sequence>MNQHAHPAGTQVLDALTTGAANGRNTHYAQLGNWGRGVDTLSELYAILVAPDAQLNAYGDGSGQRTNGMTVLVREGAPEQWYEMRLQVAGFEQLSPAARVAALADNSNWQRLPAAASVPGGSTGSAGKGTKITFPGRYSVQNRVHELPAGTRSLDVKTAAGRELEPEVDFVLDLVATPPTVTITAPLAQLEGVRLWGYTYLTSTRTKVVLGLYDADHTTFTLAVGVRDVAVFFGSGLALEPDEDYTYDAGTCLLTITASLAHYSGRRVWLWAYN</sequence>
<keyword evidence="2" id="KW-1185">Reference proteome</keyword>
<gene>
    <name evidence="1" type="ORF">EI293_09295</name>
</gene>
<dbReference type="Proteomes" id="UP000270291">
    <property type="component" value="Unassembled WGS sequence"/>
</dbReference>
<accession>A0A3R9PS41</accession>